<protein>
    <submittedName>
        <fullName evidence="1">PAC2 family protein</fullName>
    </submittedName>
</protein>
<dbReference type="Pfam" id="PF09754">
    <property type="entry name" value="PAC2"/>
    <property type="match status" value="1"/>
</dbReference>
<evidence type="ECO:0000313" key="1">
    <source>
        <dbReference type="EMBL" id="MFC3687628.1"/>
    </source>
</evidence>
<dbReference type="InterPro" id="IPR019151">
    <property type="entry name" value="Proteasome_assmbl_chaperone_2"/>
</dbReference>
<reference evidence="2" key="1">
    <citation type="journal article" date="2019" name="Int. J. Syst. Evol. Microbiol.">
        <title>The Global Catalogue of Microorganisms (GCM) 10K type strain sequencing project: providing services to taxonomists for standard genome sequencing and annotation.</title>
        <authorList>
            <consortium name="The Broad Institute Genomics Platform"/>
            <consortium name="The Broad Institute Genome Sequencing Center for Infectious Disease"/>
            <person name="Wu L."/>
            <person name="Ma J."/>
        </authorList>
    </citation>
    <scope>NUCLEOTIDE SEQUENCE [LARGE SCALE GENOMIC DNA]</scope>
    <source>
        <strain evidence="2">NCAIM B.02333</strain>
    </source>
</reference>
<dbReference type="Gene3D" id="3.40.50.10900">
    <property type="entry name" value="PAC-like subunit"/>
    <property type="match status" value="1"/>
</dbReference>
<gene>
    <name evidence="1" type="ORF">ACFOLH_04665</name>
</gene>
<dbReference type="EMBL" id="JBHRWW010000002">
    <property type="protein sequence ID" value="MFC3687628.1"/>
    <property type="molecule type" value="Genomic_DNA"/>
</dbReference>
<dbReference type="Proteomes" id="UP001595685">
    <property type="component" value="Unassembled WGS sequence"/>
</dbReference>
<dbReference type="PIRSF" id="PIRSF028754">
    <property type="entry name" value="UCP028754"/>
    <property type="match status" value="1"/>
</dbReference>
<name>A0ABV7WGI2_9MICO</name>
<evidence type="ECO:0000313" key="2">
    <source>
        <dbReference type="Proteomes" id="UP001595685"/>
    </source>
</evidence>
<dbReference type="InterPro" id="IPR038389">
    <property type="entry name" value="PSMG2_sf"/>
</dbReference>
<accession>A0ABV7WGI2</accession>
<keyword evidence="2" id="KW-1185">Reference proteome</keyword>
<organism evidence="1 2">
    <name type="scientific">Aquipuribacter hungaricus</name>
    <dbReference type="NCBI Taxonomy" id="545624"/>
    <lineage>
        <taxon>Bacteria</taxon>
        <taxon>Bacillati</taxon>
        <taxon>Actinomycetota</taxon>
        <taxon>Actinomycetes</taxon>
        <taxon>Micrococcales</taxon>
        <taxon>Intrasporangiaceae</taxon>
        <taxon>Aquipuribacter</taxon>
    </lineage>
</organism>
<dbReference type="SUPFAM" id="SSF159659">
    <property type="entry name" value="Cgl1923-like"/>
    <property type="match status" value="1"/>
</dbReference>
<comment type="caution">
    <text evidence="1">The sequence shown here is derived from an EMBL/GenBank/DDBJ whole genome shotgun (WGS) entry which is preliminary data.</text>
</comment>
<dbReference type="RefSeq" id="WP_340289543.1">
    <property type="nucleotide sequence ID" value="NZ_JBBEOI010000009.1"/>
</dbReference>
<dbReference type="InterPro" id="IPR008492">
    <property type="entry name" value="Rv2714-like"/>
</dbReference>
<sequence>MTDGTGPGGPEGSALLVAAFRGWNDAADSASDAVAHLVEAWGAEVVHEMDPEPYYDFQVNRPEAVVGDGGARELVWPGTRVLRAEVGGRVVLLVDGTEPSMRWRGFCAELLQVAREHSVARVVTLAALLTDVPHTRPIPVSVTTQDPARAEAWGLEVSTYEGPTGIVGVLQHEATAAGVPGVSLWAAVPHYVAQPPNPKSTLALLGRLEDVTGLVSPVGELREEADAWQRGVDELAGEDEEIAEYVQQLEQARDTADLPEASGEAIAREFEKYLRRRDR</sequence>
<proteinExistence type="predicted"/>